<evidence type="ECO:0000313" key="3">
    <source>
        <dbReference type="Proteomes" id="UP001201629"/>
    </source>
</evidence>
<evidence type="ECO:0000259" key="1">
    <source>
        <dbReference type="Pfam" id="PF24712"/>
    </source>
</evidence>
<gene>
    <name evidence="2" type="ORF">NIE79_003809</name>
</gene>
<keyword evidence="3" id="KW-1185">Reference proteome</keyword>
<dbReference type="InterPro" id="IPR058188">
    <property type="entry name" value="YxiG-like"/>
</dbReference>
<accession>A0ABS9N5Y1</accession>
<protein>
    <recommendedName>
        <fullName evidence="1">YxiG-like domain-containing protein</fullName>
    </recommendedName>
</protein>
<dbReference type="EMBL" id="JAKKFD010000036">
    <property type="protein sequence ID" value="MCG5445359.1"/>
    <property type="molecule type" value="Genomic_DNA"/>
</dbReference>
<evidence type="ECO:0000313" key="2">
    <source>
        <dbReference type="EMBL" id="MCG5445359.1"/>
    </source>
</evidence>
<comment type="caution">
    <text evidence="2">The sequence shown here is derived from an EMBL/GenBank/DDBJ whole genome shotgun (WGS) entry which is preliminary data.</text>
</comment>
<name>A0ABS9N5Y1_9ACTN</name>
<organism evidence="2 3">
    <name type="scientific">Micromonospora trifolii</name>
    <dbReference type="NCBI Taxonomy" id="2911208"/>
    <lineage>
        <taxon>Bacteria</taxon>
        <taxon>Bacillati</taxon>
        <taxon>Actinomycetota</taxon>
        <taxon>Actinomycetes</taxon>
        <taxon>Micromonosporales</taxon>
        <taxon>Micromonosporaceae</taxon>
        <taxon>Micromonospora</taxon>
    </lineage>
</organism>
<dbReference type="Proteomes" id="UP001201629">
    <property type="component" value="Unassembled WGS sequence"/>
</dbReference>
<proteinExistence type="predicted"/>
<feature type="domain" description="YxiG-like" evidence="1">
    <location>
        <begin position="1"/>
        <end position="79"/>
    </location>
</feature>
<dbReference type="Pfam" id="PF24712">
    <property type="entry name" value="YxiG_2"/>
    <property type="match status" value="1"/>
</dbReference>
<sequence>MTDREIGPDLDGFVWAVRWQPLYPGAKVVADSECARSWADKIGIPFHEVHLEMNAHAIALVFSDLEVTEAGEGYAPFTVTEDVDGQPGALALMETRFCLAASSHLLAFTSMRLSSTTLLTTGR</sequence>
<reference evidence="2 3" key="1">
    <citation type="submission" date="2022-01" db="EMBL/GenBank/DDBJ databases">
        <authorList>
            <person name="Riesco R."/>
            <person name="Trujillo M.E."/>
        </authorList>
    </citation>
    <scope>NUCLEOTIDE SEQUENCE [LARGE SCALE GENOMIC DNA]</scope>
    <source>
        <strain evidence="2 3">NIE79</strain>
    </source>
</reference>